<feature type="compositionally biased region" description="Polar residues" evidence="4">
    <location>
        <begin position="683"/>
        <end position="692"/>
    </location>
</feature>
<dbReference type="InterPro" id="IPR004184">
    <property type="entry name" value="PFL_dom"/>
</dbReference>
<evidence type="ECO:0000256" key="3">
    <source>
        <dbReference type="PROSITE-ProRule" id="PRU00493"/>
    </source>
</evidence>
<dbReference type="PROSITE" id="PS51149">
    <property type="entry name" value="GLY_RADICAL_2"/>
    <property type="match status" value="1"/>
</dbReference>
<accession>A0A4Q7YMP7</accession>
<proteinExistence type="predicted"/>
<gene>
    <name evidence="7" type="ORF">EV700_2563</name>
</gene>
<feature type="modified residue" description="Glycine radical" evidence="3">
    <location>
        <position position="783"/>
    </location>
</feature>
<evidence type="ECO:0000313" key="7">
    <source>
        <dbReference type="EMBL" id="RZU38628.1"/>
    </source>
</evidence>
<dbReference type="GO" id="GO:0016829">
    <property type="term" value="F:lyase activity"/>
    <property type="evidence" value="ECO:0007669"/>
    <property type="project" value="UniProtKB-KW"/>
</dbReference>
<dbReference type="Gene3D" id="3.20.70.20">
    <property type="match status" value="1"/>
</dbReference>
<feature type="region of interest" description="Disordered" evidence="4">
    <location>
        <begin position="674"/>
        <end position="700"/>
    </location>
</feature>
<evidence type="ECO:0000313" key="8">
    <source>
        <dbReference type="Proteomes" id="UP000292423"/>
    </source>
</evidence>
<dbReference type="SUPFAM" id="SSF51998">
    <property type="entry name" value="PFL-like glycyl radical enzymes"/>
    <property type="match status" value="1"/>
</dbReference>
<dbReference type="PROSITE" id="PS51554">
    <property type="entry name" value="PFL"/>
    <property type="match status" value="1"/>
</dbReference>
<keyword evidence="8" id="KW-1185">Reference proteome</keyword>
<dbReference type="InterPro" id="IPR001150">
    <property type="entry name" value="Gly_radical"/>
</dbReference>
<dbReference type="EMBL" id="SHKX01000013">
    <property type="protein sequence ID" value="RZU38628.1"/>
    <property type="molecule type" value="Genomic_DNA"/>
</dbReference>
<feature type="domain" description="PFL" evidence="6">
    <location>
        <begin position="21"/>
        <end position="679"/>
    </location>
</feature>
<comment type="caution">
    <text evidence="7">The sequence shown here is derived from an EMBL/GenBank/DDBJ whole genome shotgun (WGS) entry which is preliminary data.</text>
</comment>
<evidence type="ECO:0000259" key="5">
    <source>
        <dbReference type="PROSITE" id="PS51149"/>
    </source>
</evidence>
<dbReference type="PANTHER" id="PTHR43641">
    <property type="entry name" value="FORMATE ACETYLTRANSFERASE 3-RELATED"/>
    <property type="match status" value="1"/>
</dbReference>
<organism evidence="7 8">
    <name type="scientific">Fluviicoccus keumensis</name>
    <dbReference type="NCBI Taxonomy" id="1435465"/>
    <lineage>
        <taxon>Bacteria</taxon>
        <taxon>Pseudomonadati</taxon>
        <taxon>Pseudomonadota</taxon>
        <taxon>Gammaproteobacteria</taxon>
        <taxon>Moraxellales</taxon>
        <taxon>Moraxellaceae</taxon>
        <taxon>Fluviicoccus</taxon>
    </lineage>
</organism>
<sequence length="807" mass="88485">MTASITAFPTAANDLIPPPGARALRLKAALHDAGYSICLERPRLLKAFRKSGAGKGEHPLVQRALALAYVMKHRQPRLYDDELIIGNVTSKRVAANFYPEGTSVNIIEDLFTLEDRPIKLKLSRKEKLELAALAADNVFTNMGARAFAKPGYTGELLEILSPKRYIVTEEAGVGHQVGDYRRLVAEGLVETDRIAARCLETRTLPDGSPADADQLAFYRSLRITIDGIRGMAANLADAAECEALRTDIADSRRAELLAAAQACRRVPYYPPATFQEGLQACWLLHIAMLLEDFEQGMSFGRLDQALIHLYDADLACGALTREQALELWVSFEAKTGETIPLYSNRMDVYFSGNCVGQSITVGGVDAEGRDVSNELSELVLEAFGQLGTREPALHVRVHADTPKRLLDKAVAVMQRTGGRPTLMGDETVINSLQHTGMTLEHARDYAIIGCVELASQGRTYNSADAALFNLPLCLELALNRGESFRGERLGLLTPPLAAMTGFEDVLAAFRSQVAFQVGRMQRAINRLEETYRIHRPTPVNSIMTQGCLAKGKDVTWGGGMYDFTSVQAVGLADAGDSLYALNKLVFEDKRFTLPQLVEILNADFAGHEPLRVELSRRFPRFGNGDQAADTMTQRAADAFTDAVTPRRNTRGGQWIAGFYSMSCGVGFGRHTGALPNGRKAGQRLSNGVSPSDGSDRKGPTAALRSVAGLDKTHWGNAHVLNIKFDKKLVHGETGIRNLGTLFRDYLVRQDGMQVQVNVQDAEILRAAKLNPEAYPDLLVRVSGYCSYFSDLRPEVQDEIIERMSHGL</sequence>
<feature type="domain" description="Glycine radical" evidence="5">
    <location>
        <begin position="686"/>
        <end position="807"/>
    </location>
</feature>
<keyword evidence="2" id="KW-0456">Lyase</keyword>
<dbReference type="Pfam" id="PF01228">
    <property type="entry name" value="Gly_radical"/>
    <property type="match status" value="1"/>
</dbReference>
<protein>
    <submittedName>
        <fullName evidence="7">Cobalamin-independent glycerol dehydratase large subunit</fullName>
    </submittedName>
</protein>
<evidence type="ECO:0000256" key="4">
    <source>
        <dbReference type="SAM" id="MobiDB-lite"/>
    </source>
</evidence>
<evidence type="ECO:0000256" key="1">
    <source>
        <dbReference type="ARBA" id="ARBA00022818"/>
    </source>
</evidence>
<dbReference type="GO" id="GO:0005829">
    <property type="term" value="C:cytosol"/>
    <property type="evidence" value="ECO:0007669"/>
    <property type="project" value="TreeGrafter"/>
</dbReference>
<reference evidence="7 8" key="1">
    <citation type="submission" date="2019-02" db="EMBL/GenBank/DDBJ databases">
        <title>Genomic Encyclopedia of Type Strains, Phase IV (KMG-IV): sequencing the most valuable type-strain genomes for metagenomic binning, comparative biology and taxonomic classification.</title>
        <authorList>
            <person name="Goeker M."/>
        </authorList>
    </citation>
    <scope>NUCLEOTIDE SEQUENCE [LARGE SCALE GENOMIC DNA]</scope>
    <source>
        <strain evidence="7 8">DSM 105135</strain>
    </source>
</reference>
<dbReference type="Proteomes" id="UP000292423">
    <property type="component" value="Unassembled WGS sequence"/>
</dbReference>
<keyword evidence="1 3" id="KW-0556">Organic radical</keyword>
<evidence type="ECO:0000256" key="2">
    <source>
        <dbReference type="ARBA" id="ARBA00023239"/>
    </source>
</evidence>
<dbReference type="RefSeq" id="WP_165391469.1">
    <property type="nucleotide sequence ID" value="NZ_SHKX01000013.1"/>
</dbReference>
<dbReference type="AlphaFoldDB" id="A0A4Q7YMP7"/>
<dbReference type="InterPro" id="IPR051215">
    <property type="entry name" value="GRE"/>
</dbReference>
<evidence type="ECO:0000259" key="6">
    <source>
        <dbReference type="PROSITE" id="PS51554"/>
    </source>
</evidence>
<dbReference type="PANTHER" id="PTHR43641:SF2">
    <property type="entry name" value="DEHYDRATASE YBIW-RELATED"/>
    <property type="match status" value="1"/>
</dbReference>
<name>A0A4Q7YMP7_9GAMM</name>
<dbReference type="Pfam" id="PF02901">
    <property type="entry name" value="PFL-like"/>
    <property type="match status" value="1"/>
</dbReference>